<reference evidence="2" key="1">
    <citation type="submission" date="2020-01" db="EMBL/GenBank/DDBJ databases">
        <title>Identification and distribution of gene clusters putatively required for synthesis of sphingolipid metabolism inhibitors in phylogenetically diverse species of the filamentous fungus Fusarium.</title>
        <authorList>
            <person name="Kim H.-S."/>
            <person name="Busman M."/>
            <person name="Brown D.W."/>
            <person name="Divon H."/>
            <person name="Uhlig S."/>
            <person name="Proctor R.H."/>
        </authorList>
    </citation>
    <scope>NUCLEOTIDE SEQUENCE</scope>
    <source>
        <strain evidence="2">NRRL 53441</strain>
    </source>
</reference>
<keyword evidence="1" id="KW-0732">Signal</keyword>
<evidence type="ECO:0000313" key="3">
    <source>
        <dbReference type="Proteomes" id="UP000605986"/>
    </source>
</evidence>
<dbReference type="OrthoDB" id="15189at2759"/>
<feature type="chain" id="PRO_5034168313" evidence="1">
    <location>
        <begin position="19"/>
        <end position="146"/>
    </location>
</feature>
<accession>A0A8H4KC61</accession>
<dbReference type="AlphaFoldDB" id="A0A8H4KC61"/>
<dbReference type="PANTHER" id="PTHR36578:SF1">
    <property type="entry name" value="APPLE DOMAIN-CONTAINING PROTEIN"/>
    <property type="match status" value="1"/>
</dbReference>
<dbReference type="EMBL" id="JAADJG010000331">
    <property type="protein sequence ID" value="KAF4448537.1"/>
    <property type="molecule type" value="Genomic_DNA"/>
</dbReference>
<keyword evidence="3" id="KW-1185">Reference proteome</keyword>
<comment type="caution">
    <text evidence="2">The sequence shown here is derived from an EMBL/GenBank/DDBJ whole genome shotgun (WGS) entry which is preliminary data.</text>
</comment>
<evidence type="ECO:0000256" key="1">
    <source>
        <dbReference type="SAM" id="SignalP"/>
    </source>
</evidence>
<gene>
    <name evidence="2" type="ORF">F53441_8066</name>
</gene>
<dbReference type="PANTHER" id="PTHR36578">
    <property type="entry name" value="CHROMOSOME 15, WHOLE GENOME SHOTGUN SEQUENCE"/>
    <property type="match status" value="1"/>
</dbReference>
<protein>
    <submittedName>
        <fullName evidence="2">Uncharacterized protein</fullName>
    </submittedName>
</protein>
<dbReference type="Proteomes" id="UP000605986">
    <property type="component" value="Unassembled WGS sequence"/>
</dbReference>
<feature type="signal peptide" evidence="1">
    <location>
        <begin position="1"/>
        <end position="18"/>
    </location>
</feature>
<evidence type="ECO:0000313" key="2">
    <source>
        <dbReference type="EMBL" id="KAF4448537.1"/>
    </source>
</evidence>
<name>A0A8H4KC61_9HYPO</name>
<organism evidence="2 3">
    <name type="scientific">Fusarium austroafricanum</name>
    <dbReference type="NCBI Taxonomy" id="2364996"/>
    <lineage>
        <taxon>Eukaryota</taxon>
        <taxon>Fungi</taxon>
        <taxon>Dikarya</taxon>
        <taxon>Ascomycota</taxon>
        <taxon>Pezizomycotina</taxon>
        <taxon>Sordariomycetes</taxon>
        <taxon>Hypocreomycetidae</taxon>
        <taxon>Hypocreales</taxon>
        <taxon>Nectriaceae</taxon>
        <taxon>Fusarium</taxon>
        <taxon>Fusarium concolor species complex</taxon>
    </lineage>
</organism>
<sequence>MNCILPLLFLATQVRASASGNMDADALLNDSAYSESASSAITPLGNAAGFVNTHASASGKGYLTYSTLADYDPNKRAERCNNNKHYASFNIFFKRYPPKTSEGLSHKETVVIKCFLWSRQLSLSDAEIVGQWRNEVIAGSNAYINV</sequence>
<proteinExistence type="predicted"/>